<keyword evidence="3" id="KW-0238">DNA-binding</keyword>
<dbReference type="PROSITE" id="PS50931">
    <property type="entry name" value="HTH_LYSR"/>
    <property type="match status" value="1"/>
</dbReference>
<dbReference type="InterPro" id="IPR036390">
    <property type="entry name" value="WH_DNA-bd_sf"/>
</dbReference>
<dbReference type="PANTHER" id="PTHR30126">
    <property type="entry name" value="HTH-TYPE TRANSCRIPTIONAL REGULATOR"/>
    <property type="match status" value="1"/>
</dbReference>
<evidence type="ECO:0000256" key="1">
    <source>
        <dbReference type="ARBA" id="ARBA00009437"/>
    </source>
</evidence>
<dbReference type="InterPro" id="IPR036388">
    <property type="entry name" value="WH-like_DNA-bd_sf"/>
</dbReference>
<dbReference type="Gene3D" id="1.10.10.10">
    <property type="entry name" value="Winged helix-like DNA-binding domain superfamily/Winged helix DNA-binding domain"/>
    <property type="match status" value="1"/>
</dbReference>
<evidence type="ECO:0000313" key="7">
    <source>
        <dbReference type="Proteomes" id="UP000006867"/>
    </source>
</evidence>
<dbReference type="PRINTS" id="PR00039">
    <property type="entry name" value="HTHLYSR"/>
</dbReference>
<dbReference type="PANTHER" id="PTHR30126:SF40">
    <property type="entry name" value="HTH-TYPE TRANSCRIPTIONAL REGULATOR GLTR"/>
    <property type="match status" value="1"/>
</dbReference>
<evidence type="ECO:0000256" key="2">
    <source>
        <dbReference type="ARBA" id="ARBA00023015"/>
    </source>
</evidence>
<dbReference type="InterPro" id="IPR000847">
    <property type="entry name" value="LysR_HTH_N"/>
</dbReference>
<sequence length="289" mass="32583">MESGDLKIFQAVAREKSITKAADALNYVQSNVTNRIHKLESHLNTKLFYRTNRGMILTASGENVLTYANNILHLLKEAEKSAQLTEYPKGPLRLGSLETTAAIHLPKLLADYHSRFPEVDLSLITGDTHTLVQKVLHYELDGAFVYGPVEHPDLKQIAAFDEELILISETEESTLNELLQRPLLFFGAGCSHRARVERLLNEEGIFQHKMMEFGTLEAILGGVSAGLGITLLPKSTLSHLRNKEDLYVHTLPEPYREMNVSFIYRKDLFATCAFQKLIDDLKKMPHSPL</sequence>
<dbReference type="SUPFAM" id="SSF53850">
    <property type="entry name" value="Periplasmic binding protein-like II"/>
    <property type="match status" value="1"/>
</dbReference>
<dbReference type="CDD" id="cd08442">
    <property type="entry name" value="PBP2_YofA_SoxR_like"/>
    <property type="match status" value="1"/>
</dbReference>
<dbReference type="Pfam" id="PF00126">
    <property type="entry name" value="HTH_1"/>
    <property type="match status" value="1"/>
</dbReference>
<accession>A0ABM5LX16</accession>
<dbReference type="RefSeq" id="WP_003326010.1">
    <property type="nucleotide sequence ID" value="NC_014639.1"/>
</dbReference>
<gene>
    <name evidence="6" type="ordered locus">BATR1942_07300</name>
</gene>
<organism evidence="6 7">
    <name type="scientific">Bacillus atrophaeus (strain 1942)</name>
    <dbReference type="NCBI Taxonomy" id="720555"/>
    <lineage>
        <taxon>Bacteria</taxon>
        <taxon>Bacillati</taxon>
        <taxon>Bacillota</taxon>
        <taxon>Bacilli</taxon>
        <taxon>Bacillales</taxon>
        <taxon>Bacillaceae</taxon>
        <taxon>Bacillus</taxon>
    </lineage>
</organism>
<dbReference type="InterPro" id="IPR005119">
    <property type="entry name" value="LysR_subst-bd"/>
</dbReference>
<keyword evidence="4" id="KW-0804">Transcription</keyword>
<dbReference type="Pfam" id="PF03466">
    <property type="entry name" value="LysR_substrate"/>
    <property type="match status" value="1"/>
</dbReference>
<evidence type="ECO:0000256" key="4">
    <source>
        <dbReference type="ARBA" id="ARBA00023163"/>
    </source>
</evidence>
<comment type="similarity">
    <text evidence="1">Belongs to the LysR transcriptional regulatory family.</text>
</comment>
<proteinExistence type="inferred from homology"/>
<dbReference type="SUPFAM" id="SSF46785">
    <property type="entry name" value="Winged helix' DNA-binding domain"/>
    <property type="match status" value="1"/>
</dbReference>
<keyword evidence="2" id="KW-0805">Transcription regulation</keyword>
<protein>
    <submittedName>
        <fullName evidence="6">YofA</fullName>
    </submittedName>
</protein>
<dbReference type="EMBL" id="CP002207">
    <property type="protein sequence ID" value="ADP32410.1"/>
    <property type="molecule type" value="Genomic_DNA"/>
</dbReference>
<feature type="domain" description="HTH lysR-type" evidence="5">
    <location>
        <begin position="1"/>
        <end position="58"/>
    </location>
</feature>
<evidence type="ECO:0000313" key="6">
    <source>
        <dbReference type="EMBL" id="ADP32410.1"/>
    </source>
</evidence>
<evidence type="ECO:0000256" key="3">
    <source>
        <dbReference type="ARBA" id="ARBA00023125"/>
    </source>
</evidence>
<reference evidence="6 7" key="1">
    <citation type="journal article" date="2011" name="Front. Microbiol.">
        <title>Genomic signatures of strain selection and enhancement in Bacillus atrophaeus var. globigii, a historical biowarfare simulant.</title>
        <authorList>
            <person name="Gibbons H.S."/>
            <person name="Broomall S.M."/>
            <person name="McNew L.A."/>
            <person name="Daligault H."/>
            <person name="Chapman C."/>
            <person name="Bruce D."/>
            <person name="Karavis M."/>
            <person name="Krepps M."/>
            <person name="McGregor P.A."/>
            <person name="Hong C."/>
            <person name="Park K.H."/>
            <person name="Akmal A."/>
            <person name="Feldman A."/>
            <person name="Lin J.S."/>
            <person name="Chang W.E."/>
            <person name="Higgs B.W."/>
            <person name="Demirev P."/>
            <person name="Lindquist J."/>
            <person name="Liem A."/>
            <person name="Fochler E."/>
            <person name="Read T.D."/>
            <person name="Tapia R."/>
            <person name="Johnson S."/>
            <person name="Bishop-Lilly K.A."/>
            <person name="Detter C."/>
            <person name="Han C."/>
            <person name="Sozhamannan S."/>
            <person name="Rosenzweig C.N."/>
            <person name="Skowronski E.W."/>
        </authorList>
    </citation>
    <scope>NUCLEOTIDE SEQUENCE [LARGE SCALE GENOMIC DNA]</scope>
    <source>
        <strain evidence="6 7">1942</strain>
    </source>
</reference>
<keyword evidence="7" id="KW-1185">Reference proteome</keyword>
<name>A0ABM5LX16_BACA1</name>
<evidence type="ECO:0000259" key="5">
    <source>
        <dbReference type="PROSITE" id="PS50931"/>
    </source>
</evidence>
<dbReference type="Proteomes" id="UP000006867">
    <property type="component" value="Chromosome"/>
</dbReference>
<dbReference type="Gene3D" id="3.40.190.290">
    <property type="match status" value="1"/>
</dbReference>